<protein>
    <submittedName>
        <fullName evidence="1">Uncharacterized protein</fullName>
    </submittedName>
</protein>
<proteinExistence type="predicted"/>
<dbReference type="AlphaFoldDB" id="A0AAV4QQ92"/>
<organism evidence="1 2">
    <name type="scientific">Caerostris extrusa</name>
    <name type="common">Bark spider</name>
    <name type="synonym">Caerostris bankana</name>
    <dbReference type="NCBI Taxonomy" id="172846"/>
    <lineage>
        <taxon>Eukaryota</taxon>
        <taxon>Metazoa</taxon>
        <taxon>Ecdysozoa</taxon>
        <taxon>Arthropoda</taxon>
        <taxon>Chelicerata</taxon>
        <taxon>Arachnida</taxon>
        <taxon>Araneae</taxon>
        <taxon>Araneomorphae</taxon>
        <taxon>Entelegynae</taxon>
        <taxon>Araneoidea</taxon>
        <taxon>Araneidae</taxon>
        <taxon>Caerostris</taxon>
    </lineage>
</organism>
<dbReference type="Proteomes" id="UP001054945">
    <property type="component" value="Unassembled WGS sequence"/>
</dbReference>
<sequence length="169" mass="18495">MQADCNARAGRMHNIRQARKKATTTAAATGCIYLNAANTCIFTGGLTYSGEEAGSAPSLILLKMDLSSDSCSRLLAVTSCRACGKRQEHKKINGELTLTEKVNSVHKTHKRGSCVKNYKNVMLGCRPPFSLEGGKRENLQLRRSSFQISIMLELFAFHLSCAMGGKEYD</sequence>
<evidence type="ECO:0000313" key="1">
    <source>
        <dbReference type="EMBL" id="GIY09723.1"/>
    </source>
</evidence>
<comment type="caution">
    <text evidence="1">The sequence shown here is derived from an EMBL/GenBank/DDBJ whole genome shotgun (WGS) entry which is preliminary data.</text>
</comment>
<reference evidence="1 2" key="1">
    <citation type="submission" date="2021-06" db="EMBL/GenBank/DDBJ databases">
        <title>Caerostris extrusa draft genome.</title>
        <authorList>
            <person name="Kono N."/>
            <person name="Arakawa K."/>
        </authorList>
    </citation>
    <scope>NUCLEOTIDE SEQUENCE [LARGE SCALE GENOMIC DNA]</scope>
</reference>
<evidence type="ECO:0000313" key="2">
    <source>
        <dbReference type="Proteomes" id="UP001054945"/>
    </source>
</evidence>
<accession>A0AAV4QQ92</accession>
<keyword evidence="2" id="KW-1185">Reference proteome</keyword>
<name>A0AAV4QQ92_CAEEX</name>
<gene>
    <name evidence="1" type="ORF">CEXT_810641</name>
</gene>
<dbReference type="EMBL" id="BPLR01006420">
    <property type="protein sequence ID" value="GIY09723.1"/>
    <property type="molecule type" value="Genomic_DNA"/>
</dbReference>